<proteinExistence type="inferred from homology"/>
<feature type="transmembrane region" description="Helical" evidence="6">
    <location>
        <begin position="243"/>
        <end position="266"/>
    </location>
</feature>
<feature type="transmembrane region" description="Helical" evidence="6">
    <location>
        <begin position="423"/>
        <end position="446"/>
    </location>
</feature>
<dbReference type="GO" id="GO:0005351">
    <property type="term" value="F:carbohydrate:proton symporter activity"/>
    <property type="evidence" value="ECO:0007669"/>
    <property type="project" value="TreeGrafter"/>
</dbReference>
<dbReference type="InterPro" id="IPR020846">
    <property type="entry name" value="MFS_dom"/>
</dbReference>
<feature type="transmembrane region" description="Helical" evidence="6">
    <location>
        <begin position="395"/>
        <end position="417"/>
    </location>
</feature>
<organism evidence="8 9">
    <name type="scientific">Hyaloscypha variabilis (strain UAMH 11265 / GT02V1 / F)</name>
    <name type="common">Meliniomyces variabilis</name>
    <dbReference type="NCBI Taxonomy" id="1149755"/>
    <lineage>
        <taxon>Eukaryota</taxon>
        <taxon>Fungi</taxon>
        <taxon>Dikarya</taxon>
        <taxon>Ascomycota</taxon>
        <taxon>Pezizomycotina</taxon>
        <taxon>Leotiomycetes</taxon>
        <taxon>Helotiales</taxon>
        <taxon>Hyaloscyphaceae</taxon>
        <taxon>Hyaloscypha</taxon>
        <taxon>Hyaloscypha variabilis</taxon>
    </lineage>
</organism>
<comment type="subcellular location">
    <subcellularLocation>
        <location evidence="1">Membrane</location>
        <topology evidence="1">Multi-pass membrane protein</topology>
    </subcellularLocation>
</comment>
<dbReference type="AlphaFoldDB" id="A0A2J6S2H5"/>
<feature type="transmembrane region" description="Helical" evidence="6">
    <location>
        <begin position="180"/>
        <end position="201"/>
    </location>
</feature>
<sequence length="571" mass="62412">MGFSAVFRQLFLEVDGDPFNSGFSAMEEVKSNETVIKNEKMRSVDRRQLEVQGEALEAVEKTYGIWQSVKLSKHALVYMVAAYLCAATYGYDTIANGATIAMPSFEMYFGKYDPIRKILYLPSIWTSLWNSMSGLGQVLGSAAAGPLSQNVGRRYAGIAFAAVTIVGVSLQYVATSKGELLAGKMINGVAVGGLISVGTTYASEVAPIRLRGLLLSGLAFFVVVMQAMGLGVVRAFVPDLRPLAFRTAFALQWLVGGLPMIAFFLVPESPNYLLLKGRKEAAHNSMARIYGKANHVDARLAHLQSGIQHEMRQDQKATYLDCFRGTDRKRTLTVWLLQLGNSLIGSALLTQNIYFLTLGGLPVIHAFDINIGGFCLALVIMPFTWYFGDKVGRRPLYLGGVIGNIIAMGVIGGLGYTPTSDKGAIWAIAVLLNLLITWQIFTVVLISWSMPPEISSYRLRQLTQSISVITSAFTSWLFQFCTPYMYNVGAGSGNLGAKTGFVFMGTSVVLLLLAWVYIPETRGLSTEVIDGLYEGGVKPRRFGRVEREGEELCRGARKVELSSQSRKSEGC</sequence>
<evidence type="ECO:0000256" key="3">
    <source>
        <dbReference type="ARBA" id="ARBA00022692"/>
    </source>
</evidence>
<keyword evidence="3 6" id="KW-0812">Transmembrane</keyword>
<dbReference type="InterPro" id="IPR005829">
    <property type="entry name" value="Sugar_transporter_CS"/>
</dbReference>
<dbReference type="InterPro" id="IPR036259">
    <property type="entry name" value="MFS_trans_sf"/>
</dbReference>
<feature type="transmembrane region" description="Helical" evidence="6">
    <location>
        <begin position="498"/>
        <end position="518"/>
    </location>
</feature>
<evidence type="ECO:0000256" key="5">
    <source>
        <dbReference type="ARBA" id="ARBA00023136"/>
    </source>
</evidence>
<keyword evidence="5 6" id="KW-0472">Membrane</keyword>
<protein>
    <submittedName>
        <fullName evidence="8">MFS general substrate transporter</fullName>
    </submittedName>
</protein>
<feature type="transmembrane region" description="Helical" evidence="6">
    <location>
        <begin position="213"/>
        <end position="237"/>
    </location>
</feature>
<dbReference type="Gene3D" id="1.20.1250.20">
    <property type="entry name" value="MFS general substrate transporter like domains"/>
    <property type="match status" value="1"/>
</dbReference>
<name>A0A2J6S2H5_HYAVF</name>
<dbReference type="GO" id="GO:0016020">
    <property type="term" value="C:membrane"/>
    <property type="evidence" value="ECO:0007669"/>
    <property type="project" value="UniProtKB-SubCell"/>
</dbReference>
<evidence type="ECO:0000259" key="7">
    <source>
        <dbReference type="PROSITE" id="PS50850"/>
    </source>
</evidence>
<evidence type="ECO:0000256" key="6">
    <source>
        <dbReference type="SAM" id="Phobius"/>
    </source>
</evidence>
<dbReference type="FunFam" id="1.20.1250.20:FF:000078">
    <property type="entry name" value="MFS maltose transporter, putative"/>
    <property type="match status" value="1"/>
</dbReference>
<dbReference type="EMBL" id="KZ613940">
    <property type="protein sequence ID" value="PMD44964.1"/>
    <property type="molecule type" value="Genomic_DNA"/>
</dbReference>
<reference evidence="8 9" key="1">
    <citation type="submission" date="2016-04" db="EMBL/GenBank/DDBJ databases">
        <title>A degradative enzymes factory behind the ericoid mycorrhizal symbiosis.</title>
        <authorList>
            <consortium name="DOE Joint Genome Institute"/>
            <person name="Martino E."/>
            <person name="Morin E."/>
            <person name="Grelet G."/>
            <person name="Kuo A."/>
            <person name="Kohler A."/>
            <person name="Daghino S."/>
            <person name="Barry K."/>
            <person name="Choi C."/>
            <person name="Cichocki N."/>
            <person name="Clum A."/>
            <person name="Copeland A."/>
            <person name="Hainaut M."/>
            <person name="Haridas S."/>
            <person name="Labutti K."/>
            <person name="Lindquist E."/>
            <person name="Lipzen A."/>
            <person name="Khouja H.-R."/>
            <person name="Murat C."/>
            <person name="Ohm R."/>
            <person name="Olson A."/>
            <person name="Spatafora J."/>
            <person name="Veneault-Fourrey C."/>
            <person name="Henrissat B."/>
            <person name="Grigoriev I."/>
            <person name="Martin F."/>
            <person name="Perotto S."/>
        </authorList>
    </citation>
    <scope>NUCLEOTIDE SEQUENCE [LARGE SCALE GENOMIC DNA]</scope>
    <source>
        <strain evidence="8 9">F</strain>
    </source>
</reference>
<feature type="transmembrane region" description="Helical" evidence="6">
    <location>
        <begin position="155"/>
        <end position="174"/>
    </location>
</feature>
<evidence type="ECO:0000313" key="9">
    <source>
        <dbReference type="Proteomes" id="UP000235786"/>
    </source>
</evidence>
<feature type="domain" description="Major facilitator superfamily (MFS) profile" evidence="7">
    <location>
        <begin position="78"/>
        <end position="522"/>
    </location>
</feature>
<dbReference type="Proteomes" id="UP000235786">
    <property type="component" value="Unassembled WGS sequence"/>
</dbReference>
<evidence type="ECO:0000313" key="8">
    <source>
        <dbReference type="EMBL" id="PMD44964.1"/>
    </source>
</evidence>
<gene>
    <name evidence="8" type="ORF">L207DRAFT_577911</name>
</gene>
<keyword evidence="4 6" id="KW-1133">Transmembrane helix</keyword>
<dbReference type="PROSITE" id="PS00217">
    <property type="entry name" value="SUGAR_TRANSPORT_2"/>
    <property type="match status" value="1"/>
</dbReference>
<dbReference type="PANTHER" id="PTHR48022:SF33">
    <property type="entry name" value="SUGAR PERMEASE, PUTATIVE (AFU_ORTHOLOGUE AFUA_6G12040)-RELATED"/>
    <property type="match status" value="1"/>
</dbReference>
<dbReference type="SUPFAM" id="SSF103473">
    <property type="entry name" value="MFS general substrate transporter"/>
    <property type="match status" value="1"/>
</dbReference>
<dbReference type="OrthoDB" id="6612291at2759"/>
<dbReference type="InterPro" id="IPR050360">
    <property type="entry name" value="MFS_Sugar_Transporters"/>
</dbReference>
<comment type="similarity">
    <text evidence="2">Belongs to the major facilitator superfamily. Sugar transporter (TC 2.A.1.1) family.</text>
</comment>
<evidence type="ECO:0000256" key="1">
    <source>
        <dbReference type="ARBA" id="ARBA00004141"/>
    </source>
</evidence>
<evidence type="ECO:0000256" key="2">
    <source>
        <dbReference type="ARBA" id="ARBA00010992"/>
    </source>
</evidence>
<feature type="transmembrane region" description="Helical" evidence="6">
    <location>
        <begin position="466"/>
        <end position="486"/>
    </location>
</feature>
<feature type="transmembrane region" description="Helical" evidence="6">
    <location>
        <begin position="369"/>
        <end position="388"/>
    </location>
</feature>
<keyword evidence="9" id="KW-1185">Reference proteome</keyword>
<feature type="transmembrane region" description="Helical" evidence="6">
    <location>
        <begin position="334"/>
        <end position="357"/>
    </location>
</feature>
<dbReference type="InterPro" id="IPR005828">
    <property type="entry name" value="MFS_sugar_transport-like"/>
</dbReference>
<evidence type="ECO:0000256" key="4">
    <source>
        <dbReference type="ARBA" id="ARBA00022989"/>
    </source>
</evidence>
<dbReference type="Pfam" id="PF00083">
    <property type="entry name" value="Sugar_tr"/>
    <property type="match status" value="1"/>
</dbReference>
<dbReference type="PROSITE" id="PS50850">
    <property type="entry name" value="MFS"/>
    <property type="match status" value="1"/>
</dbReference>
<accession>A0A2J6S2H5</accession>
<dbReference type="PANTHER" id="PTHR48022">
    <property type="entry name" value="PLASTIDIC GLUCOSE TRANSPORTER 4"/>
    <property type="match status" value="1"/>
</dbReference>